<dbReference type="PANTHER" id="PTHR10504">
    <property type="entry name" value="BACTERICIDAL PERMEABILITY-INCREASING BPI PROTEIN-RELATED"/>
    <property type="match status" value="1"/>
</dbReference>
<evidence type="ECO:0000256" key="7">
    <source>
        <dbReference type="ARBA" id="ARBA00022588"/>
    </source>
</evidence>
<feature type="domain" description="Lipid-binding serum glycoprotein N-terminal" evidence="17">
    <location>
        <begin position="35"/>
        <end position="260"/>
    </location>
</feature>
<name>A0A8C0WR73_CASCN</name>
<dbReference type="Gene3D" id="3.15.20.10">
    <property type="entry name" value="Bactericidal permeability-increasing protein, domain 2"/>
    <property type="match status" value="1"/>
</dbReference>
<evidence type="ECO:0000256" key="3">
    <source>
        <dbReference type="ARBA" id="ARBA00007292"/>
    </source>
</evidence>
<evidence type="ECO:0000256" key="12">
    <source>
        <dbReference type="ARBA" id="ARBA00023180"/>
    </source>
</evidence>
<dbReference type="GO" id="GO:0043031">
    <property type="term" value="P:negative regulation of macrophage activation"/>
    <property type="evidence" value="ECO:0007669"/>
    <property type="project" value="TreeGrafter"/>
</dbReference>
<sequence>MARGPDNAPIWATLVVLASMGTAVTLATKPGIVARISQKGLDFACQQGVTVLQKQLQKIRVPDLSGRFKVKHIGKVHYSVYSITIVRFQLPSPQIRLQPGVGLKLSINSASVQVKGRCKARKRFIKASGKFDLSLDGISISADLKLGSDPTSGHITIACSSCSSHINSVHLRFKKSIVGWLIQLFRKKINSILREKINSQICKIVTKSVSSKLQPYIQTLPVTAKVDAVAGIDYHLVAPLTATADNLDGQLKGEFFRLAHRSPPPFSPPEMAFPPDHDRMVYMGISDYFFNTAGLVYYEAGVLKMTINNHMISRKSKFELTTKFLGTFLPEVARRFPNMKVQFLVSVSAPPYLTTRPSGFAFSPALEAQAFAVLPNSSLASLFLLGMVSWSTNASLKVGVQDSRLIGELNVGNRLALELKHSNIGFFPVKLLQDIMNYIVPIVVLPKVNEKLQRGFSLPMPAQIQLSNLRLLTQQNFLLLGADVHSF</sequence>
<dbReference type="CDD" id="cd00025">
    <property type="entry name" value="BPI1"/>
    <property type="match status" value="1"/>
</dbReference>
<dbReference type="InterPro" id="IPR001124">
    <property type="entry name" value="Lipid-bd_serum_glycop_C"/>
</dbReference>
<dbReference type="SUPFAM" id="SSF55394">
    <property type="entry name" value="Bactericidal permeability-increasing protein, BPI"/>
    <property type="match status" value="2"/>
</dbReference>
<keyword evidence="5 15" id="KW-0964">Secreted</keyword>
<protein>
    <recommendedName>
        <fullName evidence="4 15">Bactericidal permeability-increasing protein</fullName>
        <shortName evidence="15">BPI</shortName>
    </recommendedName>
</protein>
<dbReference type="GO" id="GO:0001530">
    <property type="term" value="F:lipopolysaccharide binding"/>
    <property type="evidence" value="ECO:0007669"/>
    <property type="project" value="TreeGrafter"/>
</dbReference>
<dbReference type="GO" id="GO:0031663">
    <property type="term" value="P:lipopolysaccharide-mediated signaling pathway"/>
    <property type="evidence" value="ECO:0007669"/>
    <property type="project" value="TreeGrafter"/>
</dbReference>
<keyword evidence="7 15" id="KW-0399">Innate immunity</keyword>
<dbReference type="AlphaFoldDB" id="A0A8C0WR73"/>
<feature type="chain" id="PRO_5034173799" description="Bactericidal permeability-increasing protein" evidence="16">
    <location>
        <begin position="28"/>
        <end position="487"/>
    </location>
</feature>
<evidence type="ECO:0000256" key="5">
    <source>
        <dbReference type="ARBA" id="ARBA00022525"/>
    </source>
</evidence>
<dbReference type="Gene3D" id="3.15.10.10">
    <property type="entry name" value="Bactericidal permeability-increasing protein, domain 1"/>
    <property type="match status" value="1"/>
</dbReference>
<dbReference type="PANTHER" id="PTHR10504:SF84">
    <property type="entry name" value="BACTERICIDAL PERMEABILITY-INCREASING PROTEIN"/>
    <property type="match status" value="1"/>
</dbReference>
<keyword evidence="12 15" id="KW-0325">Glycoprotein</keyword>
<dbReference type="InterPro" id="IPR030675">
    <property type="entry name" value="BPI/LBP"/>
</dbReference>
<dbReference type="InterPro" id="IPR032942">
    <property type="entry name" value="BPI/LBP/Plunc"/>
</dbReference>
<accession>A0A8C0WR73</accession>
<evidence type="ECO:0000313" key="19">
    <source>
        <dbReference type="Ensembl" id="ENSCCNP00000015338.1"/>
    </source>
</evidence>
<comment type="subcellular location">
    <subcellularLocation>
        <location evidence="1">Cytoplasmic granule membrane</location>
    </subcellularLocation>
    <subcellularLocation>
        <location evidence="2 15">Secreted</location>
    </subcellularLocation>
</comment>
<dbReference type="Pfam" id="PF02886">
    <property type="entry name" value="LBP_BPI_CETP_C"/>
    <property type="match status" value="1"/>
</dbReference>
<dbReference type="GO" id="GO:0032720">
    <property type="term" value="P:negative regulation of tumor necrosis factor production"/>
    <property type="evidence" value="ECO:0007669"/>
    <property type="project" value="TreeGrafter"/>
</dbReference>
<keyword evidence="8 15" id="KW-0732">Signal</keyword>
<evidence type="ECO:0000259" key="18">
    <source>
        <dbReference type="SMART" id="SM00329"/>
    </source>
</evidence>
<dbReference type="FunFam" id="3.15.10.10:FF:000001">
    <property type="entry name" value="phospholipid transfer protein-like"/>
    <property type="match status" value="1"/>
</dbReference>
<dbReference type="SMART" id="SM00328">
    <property type="entry name" value="BPI1"/>
    <property type="match status" value="1"/>
</dbReference>
<comment type="function">
    <text evidence="15">The cytotoxic action of BPI is limited to many species of Gram-negative bacteria; this specificity may be explained by a strong affinity of the very basic N-terminal half for the negatively charged lipopolysaccharides that are unique to the Gram-negative bacterial outer envelope.</text>
</comment>
<dbReference type="InterPro" id="IPR017943">
    <property type="entry name" value="Bactericidal_perm-incr_a/b_dom"/>
</dbReference>
<gene>
    <name evidence="19" type="primary">Bpi</name>
</gene>
<dbReference type="Pfam" id="PF01273">
    <property type="entry name" value="LBP_BPI_CETP"/>
    <property type="match status" value="1"/>
</dbReference>
<evidence type="ECO:0000256" key="1">
    <source>
        <dbReference type="ARBA" id="ARBA00004197"/>
    </source>
</evidence>
<comment type="domain">
    <text evidence="15">The N- and C-terminal barrels adopt an identical fold despite having only 13% of conserved residues.</text>
</comment>
<dbReference type="InterPro" id="IPR017954">
    <property type="entry name" value="Lipid-bd_serum_glycop_CS"/>
</dbReference>
<evidence type="ECO:0000256" key="13">
    <source>
        <dbReference type="ARBA" id="ARBA00025943"/>
    </source>
</evidence>
<evidence type="ECO:0000256" key="15">
    <source>
        <dbReference type="RuleBase" id="RU369039"/>
    </source>
</evidence>
<dbReference type="PIRSF" id="PIRSF002417">
    <property type="entry name" value="Lipid_binding_protein"/>
    <property type="match status" value="1"/>
</dbReference>
<proteinExistence type="inferred from homology"/>
<dbReference type="Ensembl" id="ENSCCNT00000020047.1">
    <property type="protein sequence ID" value="ENSCCNP00000015338.1"/>
    <property type="gene ID" value="ENSCCNG00000015718.1"/>
</dbReference>
<reference evidence="19" key="1">
    <citation type="submission" date="2023-09" db="UniProtKB">
        <authorList>
            <consortium name="Ensembl"/>
        </authorList>
    </citation>
    <scope>IDENTIFICATION</scope>
</reference>
<evidence type="ECO:0000256" key="4">
    <source>
        <dbReference type="ARBA" id="ARBA00017827"/>
    </source>
</evidence>
<dbReference type="GO" id="GO:0050829">
    <property type="term" value="P:defense response to Gram-negative bacterium"/>
    <property type="evidence" value="ECO:0007669"/>
    <property type="project" value="UniProtKB-UniRule"/>
</dbReference>
<evidence type="ECO:0000256" key="6">
    <source>
        <dbReference type="ARBA" id="ARBA00022529"/>
    </source>
</evidence>
<comment type="domain">
    <text evidence="15">The N-terminal region may be exposed to the interior of the granule, whereas the C-terminal portion may be embedded in the membrane. During phagocytosis and degranulation, proteases may be released and activated and cleave BPI at the junction of the N- and C-terminal portions of the molecule, providing controlled release of the N-terminal antibacterial fragment when bacteria are ingested.</text>
</comment>
<evidence type="ECO:0000259" key="17">
    <source>
        <dbReference type="SMART" id="SM00328"/>
    </source>
</evidence>
<feature type="disulfide bond" evidence="14">
    <location>
        <begin position="162"/>
        <end position="202"/>
    </location>
</feature>
<comment type="subunit">
    <text evidence="13 15">Monomer. Homodimer; disulfide-linked.</text>
</comment>
<organism evidence="19">
    <name type="scientific">Castor canadensis</name>
    <name type="common">American beaver</name>
    <dbReference type="NCBI Taxonomy" id="51338"/>
    <lineage>
        <taxon>Eukaryota</taxon>
        <taxon>Metazoa</taxon>
        <taxon>Chordata</taxon>
        <taxon>Craniata</taxon>
        <taxon>Vertebrata</taxon>
        <taxon>Euteleostomi</taxon>
        <taxon>Mammalia</taxon>
        <taxon>Eutheria</taxon>
        <taxon>Euarchontoglires</taxon>
        <taxon>Glires</taxon>
        <taxon>Rodentia</taxon>
        <taxon>Castorimorpha</taxon>
        <taxon>Castoridae</taxon>
        <taxon>Castor</taxon>
    </lineage>
</organism>
<evidence type="ECO:0000256" key="11">
    <source>
        <dbReference type="ARBA" id="ARBA00023157"/>
    </source>
</evidence>
<keyword evidence="6 15" id="KW-0929">Antimicrobial</keyword>
<feature type="domain" description="Lipid-binding serum glycoprotein C-terminal" evidence="18">
    <location>
        <begin position="275"/>
        <end position="482"/>
    </location>
</feature>
<keyword evidence="11 14" id="KW-1015">Disulfide bond</keyword>
<evidence type="ECO:0000256" key="10">
    <source>
        <dbReference type="ARBA" id="ARBA00023022"/>
    </source>
</evidence>
<dbReference type="SMART" id="SM00329">
    <property type="entry name" value="BPI2"/>
    <property type="match status" value="1"/>
</dbReference>
<keyword evidence="9 15" id="KW-0391">Immunity</keyword>
<dbReference type="GO" id="GO:0005615">
    <property type="term" value="C:extracellular space"/>
    <property type="evidence" value="ECO:0007669"/>
    <property type="project" value="UniProtKB-UniRule"/>
</dbReference>
<evidence type="ECO:0000256" key="9">
    <source>
        <dbReference type="ARBA" id="ARBA00022859"/>
    </source>
</evidence>
<evidence type="ECO:0000256" key="8">
    <source>
        <dbReference type="ARBA" id="ARBA00022729"/>
    </source>
</evidence>
<dbReference type="InterPro" id="IPR017942">
    <property type="entry name" value="Lipid-bd_serum_glycop_N"/>
</dbReference>
<dbReference type="PROSITE" id="PS00400">
    <property type="entry name" value="LBP_BPI_CETP"/>
    <property type="match status" value="1"/>
</dbReference>
<keyword evidence="10 15" id="KW-0044">Antibiotic</keyword>
<evidence type="ECO:0000256" key="2">
    <source>
        <dbReference type="ARBA" id="ARBA00004613"/>
    </source>
</evidence>
<dbReference type="CDD" id="cd00026">
    <property type="entry name" value="BPI2"/>
    <property type="match status" value="1"/>
</dbReference>
<comment type="similarity">
    <text evidence="3">Belongs to the BPI/LBP/Plunc superfamily. BPI/LBP family.</text>
</comment>
<dbReference type="FunFam" id="3.15.20.10:FF:000001">
    <property type="entry name" value="Phospholipid transfer protein"/>
    <property type="match status" value="1"/>
</dbReference>
<dbReference type="GO" id="GO:0045087">
    <property type="term" value="P:innate immune response"/>
    <property type="evidence" value="ECO:0007669"/>
    <property type="project" value="UniProtKB-UniRule"/>
</dbReference>
<dbReference type="GO" id="GO:0032715">
    <property type="term" value="P:negative regulation of interleukin-6 production"/>
    <property type="evidence" value="ECO:0007669"/>
    <property type="project" value="TreeGrafter"/>
</dbReference>
<feature type="signal peptide" evidence="16">
    <location>
        <begin position="1"/>
        <end position="27"/>
    </location>
</feature>
<dbReference type="GO" id="GO:0032717">
    <property type="term" value="P:negative regulation of interleukin-8 production"/>
    <property type="evidence" value="ECO:0007669"/>
    <property type="project" value="TreeGrafter"/>
</dbReference>
<evidence type="ECO:0000256" key="14">
    <source>
        <dbReference type="PIRSR" id="PIRSR002417-50"/>
    </source>
</evidence>
<evidence type="ECO:0000256" key="16">
    <source>
        <dbReference type="SAM" id="SignalP"/>
    </source>
</evidence>